<protein>
    <submittedName>
        <fullName evidence="2">DUF937 domain-containing protein</fullName>
    </submittedName>
</protein>
<dbReference type="OrthoDB" id="5526542at2"/>
<feature type="region of interest" description="Disordered" evidence="1">
    <location>
        <begin position="203"/>
        <end position="234"/>
    </location>
</feature>
<evidence type="ECO:0000313" key="2">
    <source>
        <dbReference type="EMBL" id="AZN72360.1"/>
    </source>
</evidence>
<dbReference type="EMBL" id="CP032509">
    <property type="protein sequence ID" value="AZN72360.1"/>
    <property type="molecule type" value="Genomic_DNA"/>
</dbReference>
<evidence type="ECO:0000256" key="1">
    <source>
        <dbReference type="SAM" id="MobiDB-lite"/>
    </source>
</evidence>
<sequence>MMPIYDMMQQAANGHATAEMARRFGLSEAQVAQAMAALAPAFSAGLKRNTAGSAPMASFLSALADGHHRRYFEDVQAAFTPQGVQEGNGILGHIFGSKDLSRRVAEQAASATGIGQDIFKQMLPVLASMVMGGLYTQANEQMARAQSQMSSGPDVFGDMLKQMIRYQAAGRDDLPEPTPQPKSPFDNPVFGNFNDMMDTMFGQYRTSDTEPPPEADEPPPEQKPGDQKTTLDGLFGQMFDAGREVQTGYAKSMDQIFDQYLAGMKRQT</sequence>
<dbReference type="KEGG" id="abaw:D5400_14705"/>
<dbReference type="Proteomes" id="UP000268192">
    <property type="component" value="Chromosome"/>
</dbReference>
<keyword evidence="3" id="KW-1185">Reference proteome</keyword>
<dbReference type="AlphaFoldDB" id="A0A3S9B600"/>
<dbReference type="Pfam" id="PF06078">
    <property type="entry name" value="DUF937"/>
    <property type="match status" value="1"/>
</dbReference>
<proteinExistence type="predicted"/>
<accession>A0A3S9B600</accession>
<evidence type="ECO:0000313" key="3">
    <source>
        <dbReference type="Proteomes" id="UP000268192"/>
    </source>
</evidence>
<dbReference type="InterPro" id="IPR009282">
    <property type="entry name" value="DUF937"/>
</dbReference>
<reference evidence="2 3" key="1">
    <citation type="submission" date="2018-09" db="EMBL/GenBank/DDBJ databases">
        <title>Marinorhizobium profundi gen. nov., sp. nov., isolated from a deep-sea sediment sample from the New Britain Trench and proposal of Marinorhizobiaceae fam. nov. in the order Rhizobiales of the class Alphaproteobacteria.</title>
        <authorList>
            <person name="Cao J."/>
        </authorList>
    </citation>
    <scope>NUCLEOTIDE SEQUENCE [LARGE SCALE GENOMIC DNA]</scope>
    <source>
        <strain evidence="2 3">WS11</strain>
    </source>
</reference>
<organism evidence="2 3">
    <name type="scientific">Georhizobium profundi</name>
    <dbReference type="NCBI Taxonomy" id="2341112"/>
    <lineage>
        <taxon>Bacteria</taxon>
        <taxon>Pseudomonadati</taxon>
        <taxon>Pseudomonadota</taxon>
        <taxon>Alphaproteobacteria</taxon>
        <taxon>Hyphomicrobiales</taxon>
        <taxon>Rhizobiaceae</taxon>
        <taxon>Georhizobium</taxon>
    </lineage>
</organism>
<gene>
    <name evidence="2" type="ORF">D5400_14705</name>
</gene>
<name>A0A3S9B600_9HYPH</name>
<dbReference type="RefSeq" id="WP_126010677.1">
    <property type="nucleotide sequence ID" value="NZ_CP032509.1"/>
</dbReference>